<sequence>MLLDDEFDVSTDDLLPLTITLQDQHRVEQFLYHEARLLDARELTAWMALWTDEGMYWIPQQYGQKSPHDHISLVWEGKMLREVRTRRLNNVRNWSQQPHTRTARLVGNVTVAGRDRDGNWVVHAVQQLSEWRNGELRQLSGSLTYKLRPEGESWRLHFKRIDLVNCDAVFSNLQVFA</sequence>
<gene>
    <name evidence="3" type="ORF">ACFPN5_05655</name>
</gene>
<accession>A0ABW0L0T2</accession>
<evidence type="ECO:0000256" key="2">
    <source>
        <dbReference type="ARBA" id="ARBA00023002"/>
    </source>
</evidence>
<dbReference type="RefSeq" id="WP_379781006.1">
    <property type="nucleotide sequence ID" value="NZ_JBHSMU010000005.1"/>
</dbReference>
<dbReference type="PANTHER" id="PTHR41534">
    <property type="entry name" value="BLR3401 PROTEIN"/>
    <property type="match status" value="1"/>
</dbReference>
<dbReference type="EMBL" id="JBHSMU010000005">
    <property type="protein sequence ID" value="MFC5459289.1"/>
    <property type="molecule type" value="Genomic_DNA"/>
</dbReference>
<name>A0ABW0L0T2_9BURK</name>
<keyword evidence="2" id="KW-0560">Oxidoreductase</keyword>
<dbReference type="Gene3D" id="3.10.450.50">
    <property type="match status" value="1"/>
</dbReference>
<dbReference type="InterPro" id="IPR000391">
    <property type="entry name" value="Rng_hydr_dOase-bsu"/>
</dbReference>
<comment type="caution">
    <text evidence="3">The sequence shown here is derived from an EMBL/GenBank/DDBJ whole genome shotgun (WGS) entry which is preliminary data.</text>
</comment>
<dbReference type="Pfam" id="PF00866">
    <property type="entry name" value="Ring_hydroxyl_B"/>
    <property type="match status" value="1"/>
</dbReference>
<proteinExistence type="inferred from homology"/>
<evidence type="ECO:0000256" key="1">
    <source>
        <dbReference type="ARBA" id="ARBA00009570"/>
    </source>
</evidence>
<dbReference type="GO" id="GO:0051213">
    <property type="term" value="F:dioxygenase activity"/>
    <property type="evidence" value="ECO:0007669"/>
    <property type="project" value="UniProtKB-KW"/>
</dbReference>
<keyword evidence="4" id="KW-1185">Reference proteome</keyword>
<dbReference type="Proteomes" id="UP001596050">
    <property type="component" value="Unassembled WGS sequence"/>
</dbReference>
<dbReference type="SUPFAM" id="SSF54427">
    <property type="entry name" value="NTF2-like"/>
    <property type="match status" value="1"/>
</dbReference>
<evidence type="ECO:0000313" key="3">
    <source>
        <dbReference type="EMBL" id="MFC5459289.1"/>
    </source>
</evidence>
<keyword evidence="3" id="KW-0223">Dioxygenase</keyword>
<comment type="similarity">
    <text evidence="1">Belongs to the bacterial ring-hydroxylating dioxygenase beta subunit family.</text>
</comment>
<dbReference type="PANTHER" id="PTHR41534:SF1">
    <property type="entry name" value="BLR3401 PROTEIN"/>
    <property type="match status" value="1"/>
</dbReference>
<protein>
    <submittedName>
        <fullName evidence="3">Aromatic-ring-hydroxylating dioxygenase subunit beta</fullName>
    </submittedName>
</protein>
<dbReference type="InterPro" id="IPR032710">
    <property type="entry name" value="NTF2-like_dom_sf"/>
</dbReference>
<organism evidence="3 4">
    <name type="scientific">Massilia niabensis</name>
    <dbReference type="NCBI Taxonomy" id="544910"/>
    <lineage>
        <taxon>Bacteria</taxon>
        <taxon>Pseudomonadati</taxon>
        <taxon>Pseudomonadota</taxon>
        <taxon>Betaproteobacteria</taxon>
        <taxon>Burkholderiales</taxon>
        <taxon>Oxalobacteraceae</taxon>
        <taxon>Telluria group</taxon>
        <taxon>Massilia</taxon>
    </lineage>
</organism>
<evidence type="ECO:0000313" key="4">
    <source>
        <dbReference type="Proteomes" id="UP001596050"/>
    </source>
</evidence>
<dbReference type="CDD" id="cd00667">
    <property type="entry name" value="ring_hydroxylating_dioxygenases_beta"/>
    <property type="match status" value="1"/>
</dbReference>
<reference evidence="4" key="1">
    <citation type="journal article" date="2019" name="Int. J. Syst. Evol. Microbiol.">
        <title>The Global Catalogue of Microorganisms (GCM) 10K type strain sequencing project: providing services to taxonomists for standard genome sequencing and annotation.</title>
        <authorList>
            <consortium name="The Broad Institute Genomics Platform"/>
            <consortium name="The Broad Institute Genome Sequencing Center for Infectious Disease"/>
            <person name="Wu L."/>
            <person name="Ma J."/>
        </authorList>
    </citation>
    <scope>NUCLEOTIDE SEQUENCE [LARGE SCALE GENOMIC DNA]</scope>
    <source>
        <strain evidence="4">KACC 12649</strain>
    </source>
</reference>